<dbReference type="EMBL" id="ADLQ01000049">
    <property type="protein sequence ID" value="EGA93915.1"/>
    <property type="molecule type" value="Genomic_DNA"/>
</dbReference>
<dbReference type="GO" id="GO:0008930">
    <property type="term" value="F:methylthioadenosine nucleosidase activity"/>
    <property type="evidence" value="ECO:0007669"/>
    <property type="project" value="TreeGrafter"/>
</dbReference>
<dbReference type="Pfam" id="PF01048">
    <property type="entry name" value="PNP_UDP_1"/>
    <property type="match status" value="1"/>
</dbReference>
<dbReference type="PANTHER" id="PTHR46832">
    <property type="entry name" value="5'-METHYLTHIOADENOSINE/S-ADENOSYLHOMOCYSTEINE NUCLEOSIDASE"/>
    <property type="match status" value="1"/>
</dbReference>
<dbReference type="eggNOG" id="COG0775">
    <property type="taxonomic scope" value="Bacteria"/>
</dbReference>
<dbReference type="AlphaFoldDB" id="E7GMH3"/>
<proteinExistence type="predicted"/>
<evidence type="ECO:0000313" key="3">
    <source>
        <dbReference type="Proteomes" id="UP000002970"/>
    </source>
</evidence>
<sequence length="109" mass="12262">MKKVERSKAAVRKIEPAGNVHWGRMVTGETFITDEGRQKINDKFAPFTVDMETASIAHVYNVNRIPFISIRCITDTDACRGMCNFEENCAKASRVAKNITVDLLNELRG</sequence>
<evidence type="ECO:0000259" key="1">
    <source>
        <dbReference type="Pfam" id="PF01048"/>
    </source>
</evidence>
<dbReference type="HOGENOM" id="CLU_1912813_0_0_9"/>
<dbReference type="InterPro" id="IPR035994">
    <property type="entry name" value="Nucleoside_phosphorylase_sf"/>
</dbReference>
<feature type="domain" description="Nucleoside phosphorylase" evidence="1">
    <location>
        <begin position="14"/>
        <end position="104"/>
    </location>
</feature>
<protein>
    <recommendedName>
        <fullName evidence="1">Nucleoside phosphorylase domain-containing protein</fullName>
    </recommendedName>
</protein>
<accession>E7GMH3</accession>
<dbReference type="PANTHER" id="PTHR46832:SF1">
    <property type="entry name" value="5'-METHYLTHIOADENOSINE_S-ADENOSYLHOMOCYSTEINE NUCLEOSIDASE"/>
    <property type="match status" value="1"/>
</dbReference>
<dbReference type="SUPFAM" id="SSF53167">
    <property type="entry name" value="Purine and uridine phosphorylases"/>
    <property type="match status" value="1"/>
</dbReference>
<dbReference type="GO" id="GO:0019284">
    <property type="term" value="P:L-methionine salvage from S-adenosylmethionine"/>
    <property type="evidence" value="ECO:0007669"/>
    <property type="project" value="TreeGrafter"/>
</dbReference>
<dbReference type="InterPro" id="IPR000845">
    <property type="entry name" value="Nucleoside_phosphorylase_d"/>
</dbReference>
<evidence type="ECO:0000313" key="2">
    <source>
        <dbReference type="EMBL" id="EGA93915.1"/>
    </source>
</evidence>
<organism evidence="2 3">
    <name type="scientific">Clostridium symbiosum (strain WAL-14163)</name>
    <dbReference type="NCBI Taxonomy" id="742740"/>
    <lineage>
        <taxon>Bacteria</taxon>
        <taxon>Bacillati</taxon>
        <taxon>Bacillota</taxon>
        <taxon>Clostridia</taxon>
        <taxon>Lachnospirales</taxon>
        <taxon>Lachnospiraceae</taxon>
        <taxon>Otoolea</taxon>
    </lineage>
</organism>
<dbReference type="GO" id="GO:0005829">
    <property type="term" value="C:cytosol"/>
    <property type="evidence" value="ECO:0007669"/>
    <property type="project" value="TreeGrafter"/>
</dbReference>
<comment type="caution">
    <text evidence="2">The sequence shown here is derived from an EMBL/GenBank/DDBJ whole genome shotgun (WGS) entry which is preliminary data.</text>
</comment>
<dbReference type="Proteomes" id="UP000002970">
    <property type="component" value="Unassembled WGS sequence"/>
</dbReference>
<name>E7GMH3_CLOS6</name>
<dbReference type="GO" id="GO:0008782">
    <property type="term" value="F:adenosylhomocysteine nucleosidase activity"/>
    <property type="evidence" value="ECO:0007669"/>
    <property type="project" value="TreeGrafter"/>
</dbReference>
<gene>
    <name evidence="2" type="ORF">HMPREF9474_02118</name>
</gene>
<reference evidence="2 3" key="1">
    <citation type="submission" date="2010-12" db="EMBL/GenBank/DDBJ databases">
        <title>The Genome Sequence of Clostridium symbiosum strain WAL-14163.</title>
        <authorList>
            <person name="Earl A."/>
            <person name="Ward D."/>
            <person name="Feldgarden M."/>
            <person name="Gevers D."/>
            <person name="Finegold S.M."/>
            <person name="Summanen P.H."/>
            <person name="Molitoris D.R."/>
            <person name="Vaisanen M.L."/>
            <person name="Daigneault M."/>
            <person name="Young S.K."/>
            <person name="Zeng Q."/>
            <person name="Gargeya S."/>
            <person name="Fitzgerald M."/>
            <person name="Haas B."/>
            <person name="Abouelleil A."/>
            <person name="Alvarado L."/>
            <person name="Arachchi H.M."/>
            <person name="Berlin A."/>
            <person name="Brown A."/>
            <person name="Chapman S.B."/>
            <person name="Chen Z."/>
            <person name="Dunbar C."/>
            <person name="Freedman E."/>
            <person name="Gearin G."/>
            <person name="Gellesch M."/>
            <person name="Goldberg J."/>
            <person name="Griggs A."/>
            <person name="Gujja S."/>
            <person name="Heilman E."/>
            <person name="Heiman D."/>
            <person name="Howarth C."/>
            <person name="Larson L."/>
            <person name="Lui A."/>
            <person name="MacDonald P.J.P."/>
            <person name="Mehta T."/>
            <person name="Montmayeur A."/>
            <person name="Murphy C."/>
            <person name="Neiman D."/>
            <person name="Pearson M."/>
            <person name="Priest M."/>
            <person name="Roberts A."/>
            <person name="Saif S."/>
            <person name="Shea T."/>
            <person name="Shenoy N."/>
            <person name="Sisk P."/>
            <person name="Stolte C."/>
            <person name="Sykes S."/>
            <person name="White J."/>
            <person name="Yandava C."/>
            <person name="Nusbaum C."/>
            <person name="Birren B."/>
        </authorList>
    </citation>
    <scope>NUCLEOTIDE SEQUENCE [LARGE SCALE GENOMIC DNA]</scope>
    <source>
        <strain evidence="2 3">WAL-14163</strain>
    </source>
</reference>
<dbReference type="Gene3D" id="3.40.50.1580">
    <property type="entry name" value="Nucleoside phosphorylase domain"/>
    <property type="match status" value="1"/>
</dbReference>
<dbReference type="GO" id="GO:0009116">
    <property type="term" value="P:nucleoside metabolic process"/>
    <property type="evidence" value="ECO:0007669"/>
    <property type="project" value="InterPro"/>
</dbReference>
<dbReference type="STRING" id="1512.GCA_900049235_02292"/>
<keyword evidence="3" id="KW-1185">Reference proteome</keyword>